<dbReference type="InterPro" id="IPR005797">
    <property type="entry name" value="Cyt_b/b6_N"/>
</dbReference>
<keyword evidence="1" id="KW-0472">Membrane</keyword>
<feature type="domain" description="Cytochrome b/b6 N-terminal region profile" evidence="2">
    <location>
        <begin position="44"/>
        <end position="260"/>
    </location>
</feature>
<dbReference type="Pfam" id="PF00033">
    <property type="entry name" value="Cytochrome_B"/>
    <property type="match status" value="1"/>
</dbReference>
<reference evidence="3" key="1">
    <citation type="submission" date="2020-05" db="EMBL/GenBank/DDBJ databases">
        <authorList>
            <person name="Chiriac C."/>
            <person name="Salcher M."/>
            <person name="Ghai R."/>
            <person name="Kavagutti S V."/>
        </authorList>
    </citation>
    <scope>NUCLEOTIDE SEQUENCE</scope>
</reference>
<evidence type="ECO:0000259" key="2">
    <source>
        <dbReference type="PROSITE" id="PS51002"/>
    </source>
</evidence>
<dbReference type="InterPro" id="IPR027387">
    <property type="entry name" value="Cytb/b6-like_sf"/>
</dbReference>
<protein>
    <submittedName>
        <fullName evidence="3">Unannotated protein</fullName>
    </submittedName>
</protein>
<dbReference type="PANTHER" id="PTHR19271">
    <property type="entry name" value="CYTOCHROME B"/>
    <property type="match status" value="1"/>
</dbReference>
<gene>
    <name evidence="3" type="ORF">UFOPK2602_01848</name>
</gene>
<dbReference type="Gene3D" id="1.20.810.10">
    <property type="entry name" value="Cytochrome Bc1 Complex, Chain C"/>
    <property type="match status" value="1"/>
</dbReference>
<dbReference type="EMBL" id="CAEZXX010000154">
    <property type="protein sequence ID" value="CAB4722632.1"/>
    <property type="molecule type" value="Genomic_DNA"/>
</dbReference>
<feature type="transmembrane region" description="Helical" evidence="1">
    <location>
        <begin position="163"/>
        <end position="182"/>
    </location>
</feature>
<feature type="transmembrane region" description="Helical" evidence="1">
    <location>
        <begin position="188"/>
        <end position="207"/>
    </location>
</feature>
<dbReference type="SUPFAM" id="SSF81342">
    <property type="entry name" value="Transmembrane di-heme cytochromes"/>
    <property type="match status" value="1"/>
</dbReference>
<dbReference type="PANTHER" id="PTHR19271:SF16">
    <property type="entry name" value="CYTOCHROME B"/>
    <property type="match status" value="1"/>
</dbReference>
<dbReference type="NCBIfam" id="NF040969">
    <property type="entry name" value="cytb_ExtP"/>
    <property type="match status" value="1"/>
</dbReference>
<dbReference type="PROSITE" id="PS51002">
    <property type="entry name" value="CYTB_NTER"/>
    <property type="match status" value="1"/>
</dbReference>
<feature type="transmembrane region" description="Helical" evidence="1">
    <location>
        <begin position="77"/>
        <end position="103"/>
    </location>
</feature>
<feature type="transmembrane region" description="Helical" evidence="1">
    <location>
        <begin position="228"/>
        <end position="249"/>
    </location>
</feature>
<feature type="transmembrane region" description="Helical" evidence="1">
    <location>
        <begin position="133"/>
        <end position="151"/>
    </location>
</feature>
<dbReference type="AlphaFoldDB" id="A0A6J6RHP1"/>
<keyword evidence="1" id="KW-1133">Transmembrane helix</keyword>
<dbReference type="GO" id="GO:0016020">
    <property type="term" value="C:membrane"/>
    <property type="evidence" value="ECO:0007669"/>
    <property type="project" value="InterPro"/>
</dbReference>
<accession>A0A6J6RHP1</accession>
<name>A0A6J6RHP1_9ZZZZ</name>
<organism evidence="3">
    <name type="scientific">freshwater metagenome</name>
    <dbReference type="NCBI Taxonomy" id="449393"/>
    <lineage>
        <taxon>unclassified sequences</taxon>
        <taxon>metagenomes</taxon>
        <taxon>ecological metagenomes</taxon>
    </lineage>
</organism>
<evidence type="ECO:0000256" key="1">
    <source>
        <dbReference type="SAM" id="Phobius"/>
    </source>
</evidence>
<dbReference type="InterPro" id="IPR016174">
    <property type="entry name" value="Di-haem_cyt_TM"/>
</dbReference>
<dbReference type="GO" id="GO:0022904">
    <property type="term" value="P:respiratory electron transport chain"/>
    <property type="evidence" value="ECO:0007669"/>
    <property type="project" value="InterPro"/>
</dbReference>
<sequence>MAKILEQKPRPTAKERAAKLQDQVQGSQAWSSIFRPGSIFRKGYTDSPRNRSYVIMNSVLYHLHPVKVKRHAVKVSYTLCLGGLSFFLFILLTVTGIFLMFFYRPTTAQAWQDIQSLQTSVTFGYLVRNMHRWGAHMMVLTVFLHMARVFYHGAYKAPREFNWVIGVMLLQLTLLLSFTGYLLPWDQLALWAVTVGTNMMGYTPVLGPKVRFVLLGGSEIGGNTLLRWYVLHVLMLPFVIVIFMALHFWRVRKDGGISGPL</sequence>
<evidence type="ECO:0000313" key="3">
    <source>
        <dbReference type="EMBL" id="CAB4722632.1"/>
    </source>
</evidence>
<dbReference type="GO" id="GO:0009055">
    <property type="term" value="F:electron transfer activity"/>
    <property type="evidence" value="ECO:0007669"/>
    <property type="project" value="InterPro"/>
</dbReference>
<proteinExistence type="predicted"/>
<keyword evidence="1" id="KW-0812">Transmembrane</keyword>
<dbReference type="GO" id="GO:0016491">
    <property type="term" value="F:oxidoreductase activity"/>
    <property type="evidence" value="ECO:0007669"/>
    <property type="project" value="InterPro"/>
</dbReference>